<dbReference type="AlphaFoldDB" id="A0AAF0U5M2"/>
<dbReference type="Proteomes" id="UP001234989">
    <property type="component" value="Chromosome 7"/>
</dbReference>
<proteinExistence type="predicted"/>
<evidence type="ECO:0000313" key="2">
    <source>
        <dbReference type="Proteomes" id="UP001234989"/>
    </source>
</evidence>
<evidence type="ECO:0000313" key="1">
    <source>
        <dbReference type="EMBL" id="WMV39621.1"/>
    </source>
</evidence>
<dbReference type="EMBL" id="CP133618">
    <property type="protein sequence ID" value="WMV39621.1"/>
    <property type="molecule type" value="Genomic_DNA"/>
</dbReference>
<reference evidence="1" key="1">
    <citation type="submission" date="2023-08" db="EMBL/GenBank/DDBJ databases">
        <title>A de novo genome assembly of Solanum verrucosum Schlechtendal, a Mexican diploid species geographically isolated from the other diploid A-genome species in potato relatives.</title>
        <authorList>
            <person name="Hosaka K."/>
        </authorList>
    </citation>
    <scope>NUCLEOTIDE SEQUENCE</scope>
    <source>
        <tissue evidence="1">Young leaves</tissue>
    </source>
</reference>
<protein>
    <submittedName>
        <fullName evidence="1">Uncharacterized protein</fullName>
    </submittedName>
</protein>
<accession>A0AAF0U5M2</accession>
<sequence>MKFSGRIPRLKWYLYSVWQGN</sequence>
<organism evidence="1 2">
    <name type="scientific">Solanum verrucosum</name>
    <dbReference type="NCBI Taxonomy" id="315347"/>
    <lineage>
        <taxon>Eukaryota</taxon>
        <taxon>Viridiplantae</taxon>
        <taxon>Streptophyta</taxon>
        <taxon>Embryophyta</taxon>
        <taxon>Tracheophyta</taxon>
        <taxon>Spermatophyta</taxon>
        <taxon>Magnoliopsida</taxon>
        <taxon>eudicotyledons</taxon>
        <taxon>Gunneridae</taxon>
        <taxon>Pentapetalae</taxon>
        <taxon>asterids</taxon>
        <taxon>lamiids</taxon>
        <taxon>Solanales</taxon>
        <taxon>Solanaceae</taxon>
        <taxon>Solanoideae</taxon>
        <taxon>Solaneae</taxon>
        <taxon>Solanum</taxon>
    </lineage>
</organism>
<keyword evidence="2" id="KW-1185">Reference proteome</keyword>
<gene>
    <name evidence="1" type="ORF">MTR67_033006</name>
</gene>
<name>A0AAF0U5M2_SOLVR</name>